<protein>
    <submittedName>
        <fullName evidence="1">Uncharacterized protein</fullName>
    </submittedName>
</protein>
<proteinExistence type="predicted"/>
<name>A0A8S3D5L3_9BILA</name>
<gene>
    <name evidence="1" type="ORF">SMN809_LOCUS55711</name>
</gene>
<dbReference type="EMBL" id="CAJOBI010197488">
    <property type="protein sequence ID" value="CAF4980843.1"/>
    <property type="molecule type" value="Genomic_DNA"/>
</dbReference>
<feature type="non-terminal residue" evidence="1">
    <location>
        <position position="1"/>
    </location>
</feature>
<organism evidence="1 2">
    <name type="scientific">Rotaria magnacalcarata</name>
    <dbReference type="NCBI Taxonomy" id="392030"/>
    <lineage>
        <taxon>Eukaryota</taxon>
        <taxon>Metazoa</taxon>
        <taxon>Spiralia</taxon>
        <taxon>Gnathifera</taxon>
        <taxon>Rotifera</taxon>
        <taxon>Eurotatoria</taxon>
        <taxon>Bdelloidea</taxon>
        <taxon>Philodinida</taxon>
        <taxon>Philodinidae</taxon>
        <taxon>Rotaria</taxon>
    </lineage>
</organism>
<sequence length="54" mass="6255">LIQELKHRETALFTEAEVYMQSQLRMFRLQQETAEVELASVASFCESVETSFAK</sequence>
<reference evidence="1" key="1">
    <citation type="submission" date="2021-02" db="EMBL/GenBank/DDBJ databases">
        <authorList>
            <person name="Nowell W R."/>
        </authorList>
    </citation>
    <scope>NUCLEOTIDE SEQUENCE</scope>
</reference>
<dbReference type="AlphaFoldDB" id="A0A8S3D5L3"/>
<evidence type="ECO:0000313" key="2">
    <source>
        <dbReference type="Proteomes" id="UP000676336"/>
    </source>
</evidence>
<comment type="caution">
    <text evidence="1">The sequence shown here is derived from an EMBL/GenBank/DDBJ whole genome shotgun (WGS) entry which is preliminary data.</text>
</comment>
<evidence type="ECO:0000313" key="1">
    <source>
        <dbReference type="EMBL" id="CAF4980843.1"/>
    </source>
</evidence>
<accession>A0A8S3D5L3</accession>
<dbReference type="Proteomes" id="UP000676336">
    <property type="component" value="Unassembled WGS sequence"/>
</dbReference>